<protein>
    <submittedName>
        <fullName evidence="1">Uncharacterized protein</fullName>
    </submittedName>
</protein>
<accession>A0A2G9SAD5</accession>
<evidence type="ECO:0000313" key="2">
    <source>
        <dbReference type="Proteomes" id="UP000228934"/>
    </source>
</evidence>
<proteinExistence type="predicted"/>
<dbReference type="Proteomes" id="UP000228934">
    <property type="component" value="Unassembled WGS sequence"/>
</dbReference>
<keyword evidence="2" id="KW-1185">Reference proteome</keyword>
<dbReference type="AlphaFoldDB" id="A0A2G9SAD5"/>
<name>A0A2G9SAD5_AQUCT</name>
<evidence type="ECO:0000313" key="1">
    <source>
        <dbReference type="EMBL" id="PIO37110.1"/>
    </source>
</evidence>
<gene>
    <name evidence="1" type="ORF">AB205_0169810</name>
</gene>
<organism evidence="1 2">
    <name type="scientific">Aquarana catesbeiana</name>
    <name type="common">American bullfrog</name>
    <name type="synonym">Rana catesbeiana</name>
    <dbReference type="NCBI Taxonomy" id="8400"/>
    <lineage>
        <taxon>Eukaryota</taxon>
        <taxon>Metazoa</taxon>
        <taxon>Chordata</taxon>
        <taxon>Craniata</taxon>
        <taxon>Vertebrata</taxon>
        <taxon>Euteleostomi</taxon>
        <taxon>Amphibia</taxon>
        <taxon>Batrachia</taxon>
        <taxon>Anura</taxon>
        <taxon>Neobatrachia</taxon>
        <taxon>Ranoidea</taxon>
        <taxon>Ranidae</taxon>
        <taxon>Aquarana</taxon>
    </lineage>
</organism>
<sequence length="34" mass="3829">MENSPTPGRITTMLLSTFKMLIKVYKDLVGSLSR</sequence>
<reference evidence="2" key="1">
    <citation type="journal article" date="2017" name="Nat. Commun.">
        <title>The North American bullfrog draft genome provides insight into hormonal regulation of long noncoding RNA.</title>
        <authorList>
            <person name="Hammond S.A."/>
            <person name="Warren R.L."/>
            <person name="Vandervalk B.P."/>
            <person name="Kucuk E."/>
            <person name="Khan H."/>
            <person name="Gibb E.A."/>
            <person name="Pandoh P."/>
            <person name="Kirk H."/>
            <person name="Zhao Y."/>
            <person name="Jones M."/>
            <person name="Mungall A.J."/>
            <person name="Coope R."/>
            <person name="Pleasance S."/>
            <person name="Moore R.A."/>
            <person name="Holt R.A."/>
            <person name="Round J.M."/>
            <person name="Ohora S."/>
            <person name="Walle B.V."/>
            <person name="Veldhoen N."/>
            <person name="Helbing C.C."/>
            <person name="Birol I."/>
        </authorList>
    </citation>
    <scope>NUCLEOTIDE SEQUENCE [LARGE SCALE GENOMIC DNA]</scope>
</reference>
<dbReference type="EMBL" id="KV926001">
    <property type="protein sequence ID" value="PIO37110.1"/>
    <property type="molecule type" value="Genomic_DNA"/>
</dbReference>